<organism evidence="1 2">
    <name type="scientific">Mycoplasma putrefaciens (strain ATCC 15718 / NCTC 10155 / C30 KS-1 / KS-1)</name>
    <dbReference type="NCBI Taxonomy" id="743965"/>
    <lineage>
        <taxon>Bacteria</taxon>
        <taxon>Bacillati</taxon>
        <taxon>Mycoplasmatota</taxon>
        <taxon>Mollicutes</taxon>
        <taxon>Mycoplasmataceae</taxon>
        <taxon>Mycoplasma</taxon>
    </lineage>
</organism>
<dbReference type="Proteomes" id="UP000008907">
    <property type="component" value="Chromosome"/>
</dbReference>
<protein>
    <submittedName>
        <fullName evidence="1">Uncharacterized protein</fullName>
    </submittedName>
</protein>
<accession>A0A7U3ZSL2</accession>
<reference evidence="1 2" key="1">
    <citation type="journal article" date="2011" name="J. Bacteriol.">
        <title>Genome Sequence of Mycoplasma putrefaciens Type Strain KS1.</title>
        <authorList>
            <person name="Calcutt M.J."/>
            <person name="Foecking M.F."/>
        </authorList>
    </citation>
    <scope>NUCLEOTIDE SEQUENCE [LARGE SCALE GENOMIC DNA]</scope>
    <source>
        <strain evidence="2">ATCC 15718 / NCTC 10155 / C30 KS-1 / KS-1</strain>
    </source>
</reference>
<dbReference type="RefSeq" id="WP_014035122.1">
    <property type="nucleotide sequence ID" value="NC_015946.1"/>
</dbReference>
<dbReference type="KEGG" id="mpf:MPUT_0391"/>
<sequence>MTVKDLNLINLKLKQLIQASKQKDISNQQLVDIANYATNVVDNFLIQNQEIAYYLNNELQLQKNKLDLEINQQIQLLEKKLVDQFLHLLKTLIAILLARKTFCNLEIFEIIKANLIFYVRQSLEDSLYDSTETFFNIWDQEFHLQQAIFNYLYDNFNKMTYHMLNLDLKYNLKPLTKFENNYVFKKDFVNLAFVFYKTRGTMNRSDEFFKQLNKSLIFNLIEKLKYYLDHFYLNKENNLNISNTTKSLFIIICRIILQIEFDFKSNQEITKLIDLNSNN</sequence>
<evidence type="ECO:0000313" key="2">
    <source>
        <dbReference type="Proteomes" id="UP000008907"/>
    </source>
</evidence>
<proteinExistence type="predicted"/>
<evidence type="ECO:0000313" key="1">
    <source>
        <dbReference type="EMBL" id="AEM68766.1"/>
    </source>
</evidence>
<dbReference type="AlphaFoldDB" id="A0A7U3ZSL2"/>
<dbReference type="EMBL" id="CP003021">
    <property type="protein sequence ID" value="AEM68766.1"/>
    <property type="molecule type" value="Genomic_DNA"/>
</dbReference>
<name>A0A7U3ZSL2_MYCPK</name>
<gene>
    <name evidence="1" type="ordered locus">MPUT_0391</name>
</gene>